<keyword evidence="2" id="KW-0677">Repeat</keyword>
<dbReference type="InterPro" id="IPR010442">
    <property type="entry name" value="PET_domain"/>
</dbReference>
<dbReference type="PANTHER" id="PTHR24211:SF35">
    <property type="entry name" value="PRICKLE-LIKE PROTEIN 4"/>
    <property type="match status" value="1"/>
</dbReference>
<evidence type="ECO:0000259" key="8">
    <source>
        <dbReference type="PROSITE" id="PS51303"/>
    </source>
</evidence>
<reference evidence="9" key="3">
    <citation type="submission" date="2025-09" db="UniProtKB">
        <authorList>
            <consortium name="Ensembl"/>
        </authorList>
    </citation>
    <scope>IDENTIFICATION</scope>
</reference>
<feature type="compositionally biased region" description="Acidic residues" evidence="6">
    <location>
        <begin position="632"/>
        <end position="645"/>
    </location>
</feature>
<dbReference type="PROSITE" id="PS50023">
    <property type="entry name" value="LIM_DOMAIN_2"/>
    <property type="match status" value="2"/>
</dbReference>
<dbReference type="Pfam" id="PF06297">
    <property type="entry name" value="PET"/>
    <property type="match status" value="1"/>
</dbReference>
<proteinExistence type="predicted"/>
<dbReference type="FunFam" id="2.10.110.10:FF:000005">
    <property type="entry name" value="Testin isoform 1"/>
    <property type="match status" value="1"/>
</dbReference>
<reference evidence="9" key="1">
    <citation type="submission" date="2018-09" db="EMBL/GenBank/DDBJ databases">
        <title>Common duck and Muscovy duck high density SNP chip.</title>
        <authorList>
            <person name="Vignal A."/>
            <person name="Thebault N."/>
            <person name="Warren W.C."/>
        </authorList>
    </citation>
    <scope>NUCLEOTIDE SEQUENCE [LARGE SCALE GENOMIC DNA]</scope>
</reference>
<dbReference type="Pfam" id="PF00412">
    <property type="entry name" value="LIM"/>
    <property type="match status" value="3"/>
</dbReference>
<dbReference type="PROSITE" id="PS51303">
    <property type="entry name" value="PET"/>
    <property type="match status" value="1"/>
</dbReference>
<feature type="compositionally biased region" description="Basic and acidic residues" evidence="6">
    <location>
        <begin position="558"/>
        <end position="573"/>
    </location>
</feature>
<keyword evidence="4 5" id="KW-0440">LIM domain</keyword>
<feature type="domain" description="LIM zinc-binding" evidence="7">
    <location>
        <begin position="373"/>
        <end position="433"/>
    </location>
</feature>
<dbReference type="SMART" id="SM00132">
    <property type="entry name" value="LIM"/>
    <property type="match status" value="3"/>
</dbReference>
<evidence type="ECO:0000256" key="6">
    <source>
        <dbReference type="SAM" id="MobiDB-lite"/>
    </source>
</evidence>
<dbReference type="CDD" id="cd09342">
    <property type="entry name" value="LIM3_Testin_like"/>
    <property type="match status" value="1"/>
</dbReference>
<evidence type="ECO:0000256" key="4">
    <source>
        <dbReference type="ARBA" id="ARBA00023038"/>
    </source>
</evidence>
<evidence type="ECO:0000313" key="10">
    <source>
        <dbReference type="Proteomes" id="UP000694556"/>
    </source>
</evidence>
<dbReference type="InterPro" id="IPR001781">
    <property type="entry name" value="Znf_LIM"/>
</dbReference>
<reference evidence="9" key="2">
    <citation type="submission" date="2025-08" db="UniProtKB">
        <authorList>
            <consortium name="Ensembl"/>
        </authorList>
    </citation>
    <scope>IDENTIFICATION</scope>
</reference>
<dbReference type="Proteomes" id="UP000694556">
    <property type="component" value="Chromosome 27"/>
</dbReference>
<feature type="domain" description="LIM zinc-binding" evidence="7">
    <location>
        <begin position="309"/>
        <end position="372"/>
    </location>
</feature>
<protein>
    <recommendedName>
        <fullName evidence="11">Prickle-like protein 4</fullName>
    </recommendedName>
</protein>
<feature type="compositionally biased region" description="Low complexity" evidence="6">
    <location>
        <begin position="133"/>
        <end position="146"/>
    </location>
</feature>
<feature type="region of interest" description="Disordered" evidence="6">
    <location>
        <begin position="1"/>
        <end position="118"/>
    </location>
</feature>
<feature type="compositionally biased region" description="Low complexity" evidence="6">
    <location>
        <begin position="501"/>
        <end position="516"/>
    </location>
</feature>
<dbReference type="SUPFAM" id="SSF57716">
    <property type="entry name" value="Glucocorticoid receptor-like (DNA-binding domain)"/>
    <property type="match status" value="2"/>
</dbReference>
<evidence type="ECO:0000256" key="2">
    <source>
        <dbReference type="ARBA" id="ARBA00022737"/>
    </source>
</evidence>
<dbReference type="PANTHER" id="PTHR24211">
    <property type="entry name" value="LIM DOMAIN-CONTAINING PROTEIN"/>
    <property type="match status" value="1"/>
</dbReference>
<feature type="compositionally biased region" description="Polar residues" evidence="6">
    <location>
        <begin position="24"/>
        <end position="33"/>
    </location>
</feature>
<feature type="region of interest" description="Disordered" evidence="6">
    <location>
        <begin position="133"/>
        <end position="206"/>
    </location>
</feature>
<dbReference type="GO" id="GO:0008270">
    <property type="term" value="F:zinc ion binding"/>
    <property type="evidence" value="ECO:0007669"/>
    <property type="project" value="InterPro"/>
</dbReference>
<keyword evidence="1 5" id="KW-0479">Metal-binding</keyword>
<dbReference type="CDD" id="cd09341">
    <property type="entry name" value="LIM2_Testin_like"/>
    <property type="match status" value="1"/>
</dbReference>
<evidence type="ECO:0008006" key="11">
    <source>
        <dbReference type="Google" id="ProtNLM"/>
    </source>
</evidence>
<evidence type="ECO:0000259" key="7">
    <source>
        <dbReference type="PROSITE" id="PS50023"/>
    </source>
</evidence>
<dbReference type="PROSITE" id="PS00478">
    <property type="entry name" value="LIM_DOMAIN_1"/>
    <property type="match status" value="1"/>
</dbReference>
<evidence type="ECO:0000256" key="3">
    <source>
        <dbReference type="ARBA" id="ARBA00022833"/>
    </source>
</evidence>
<sequence>SRDRPWDQHRAGGSQGKSPAVGEQTGSGASRNLFQAEHKHPGAQKPPCAASPQHRPFSGASRSAGKAPDQRAPRCGFVSHPCREGNDPPKALAPLWTSSKGSRGPFDDPSWGQPAPFSLPCCGSPPAPLLSLRSSCPCRAPHGPSRTSPPPAAPPPASPQPRPTATPAVPWKSTWSPPQTPRPPRWAVPGPRGAPFAPALPQKGQTRHYLEQSHFNPLDHPPVRVPVPCPQVPACFESCSLDPASPADRSRLRVKVLLQQLPPQDCDERYCPGLAEEERKQLRAFSARRRREALGQGQECPVPGPCHGCPCKECGRRLNKGDRGISASRLGDHFWHPSCFSCHFCRQPLVDLIYFQQDGRIYCGRHHAELFRPRCASCDQLIFMEECIEAEGRRWHPEHFCCLECEEPLRGQRYVMRSGRPCCRGCFESLFAEPCQACGDPIGVDSEEATHQGLHWHARAPCFCCSLCRKPLRGQPLTARHGRLFCSESCSLGLDAASSASDSSDSAFVSAPSPDSTPLSRAGHAARPGNASSGSEWKRVEGGEMSPDQASLHPAFRSLEDHEAATERSRDAAHAGTQGPGGSPQPGTEGPKGLGAPGPPISGDPGARTPAGDGNPALPAGLSPALHSPQPEDTDLQDITEEDDSWCPTCSSSSDSDSEEEGFFFGKPIPKPGMSSLGREPPERAGGRTAKPRGSSKHCSVS</sequence>
<evidence type="ECO:0000313" key="9">
    <source>
        <dbReference type="Ensembl" id="ENSCMMP00000006847.1"/>
    </source>
</evidence>
<evidence type="ECO:0000256" key="1">
    <source>
        <dbReference type="ARBA" id="ARBA00022723"/>
    </source>
</evidence>
<accession>A0A8C3BLD8</accession>
<dbReference type="Ensembl" id="ENSCMMT00000007589.1">
    <property type="protein sequence ID" value="ENSCMMP00000006847.1"/>
    <property type="gene ID" value="ENSCMMG00000004384.1"/>
</dbReference>
<dbReference type="AlphaFoldDB" id="A0A8C3BLD8"/>
<feature type="domain" description="PET" evidence="8">
    <location>
        <begin position="198"/>
        <end position="307"/>
    </location>
</feature>
<feature type="region of interest" description="Disordered" evidence="6">
    <location>
        <begin position="501"/>
        <end position="702"/>
    </location>
</feature>
<dbReference type="InterPro" id="IPR047120">
    <property type="entry name" value="Pk/Esn/Tes"/>
</dbReference>
<keyword evidence="3 5" id="KW-0862">Zinc</keyword>
<keyword evidence="10" id="KW-1185">Reference proteome</keyword>
<feature type="compositionally biased region" description="Gly residues" evidence="6">
    <location>
        <begin position="578"/>
        <end position="596"/>
    </location>
</feature>
<dbReference type="Gene3D" id="2.10.110.10">
    <property type="entry name" value="Cysteine Rich Protein"/>
    <property type="match status" value="3"/>
</dbReference>
<dbReference type="CDD" id="cd09340">
    <property type="entry name" value="LIM1_Testin_like"/>
    <property type="match status" value="1"/>
</dbReference>
<feature type="compositionally biased region" description="Pro residues" evidence="6">
    <location>
        <begin position="147"/>
        <end position="164"/>
    </location>
</feature>
<organism evidence="9 10">
    <name type="scientific">Cairina moschata</name>
    <name type="common">Muscovy duck</name>
    <dbReference type="NCBI Taxonomy" id="8855"/>
    <lineage>
        <taxon>Eukaryota</taxon>
        <taxon>Metazoa</taxon>
        <taxon>Chordata</taxon>
        <taxon>Craniata</taxon>
        <taxon>Vertebrata</taxon>
        <taxon>Euteleostomi</taxon>
        <taxon>Archelosauria</taxon>
        <taxon>Archosauria</taxon>
        <taxon>Dinosauria</taxon>
        <taxon>Saurischia</taxon>
        <taxon>Theropoda</taxon>
        <taxon>Coelurosauria</taxon>
        <taxon>Aves</taxon>
        <taxon>Neognathae</taxon>
        <taxon>Galloanserae</taxon>
        <taxon>Anseriformes</taxon>
        <taxon>Anatidae</taxon>
        <taxon>Anatinae</taxon>
        <taxon>Cairina</taxon>
    </lineage>
</organism>
<name>A0A8C3BLD8_CAIMO</name>
<feature type="compositionally biased region" description="Basic and acidic residues" evidence="6">
    <location>
        <begin position="1"/>
        <end position="10"/>
    </location>
</feature>
<evidence type="ECO:0000256" key="5">
    <source>
        <dbReference type="PROSITE-ProRule" id="PRU00125"/>
    </source>
</evidence>